<evidence type="ECO:0000313" key="1">
    <source>
        <dbReference type="EMBL" id="JAA69571.1"/>
    </source>
</evidence>
<accession>A0A0K8REQ6</accession>
<reference evidence="1" key="1">
    <citation type="submission" date="2012-12" db="EMBL/GenBank/DDBJ databases">
        <title>Identification and characterization of a phenylalanine ammonia-lyase gene family in Isatis indigotica Fort.</title>
        <authorList>
            <person name="Liu Q."/>
            <person name="Chen J."/>
            <person name="Zhou X."/>
            <person name="Di P."/>
            <person name="Xiao Y."/>
            <person name="Xuan H."/>
            <person name="Zhang L."/>
            <person name="Chen W."/>
        </authorList>
    </citation>
    <scope>NUCLEOTIDE SEQUENCE</scope>
    <source>
        <tissue evidence="1">Salivary gland</tissue>
    </source>
</reference>
<name>A0A0K8REQ6_IXORI</name>
<dbReference type="EMBL" id="GADI01004237">
    <property type="protein sequence ID" value="JAA69571.1"/>
    <property type="molecule type" value="mRNA"/>
</dbReference>
<dbReference type="AlphaFoldDB" id="A0A0K8REQ6"/>
<protein>
    <submittedName>
        <fullName evidence="1">Uncharacterized protein</fullName>
    </submittedName>
</protein>
<proteinExistence type="evidence at transcript level"/>
<sequence length="80" mass="9097">MLRRSHHVPPPRRRGILAGFMRASMTMHLCCCAFLCVYFCGASTLILSSPAGFHNKTSDMTRHGQNLDVPFRCYRQRPAN</sequence>
<organism evidence="1">
    <name type="scientific">Ixodes ricinus</name>
    <name type="common">Common tick</name>
    <name type="synonym">Acarus ricinus</name>
    <dbReference type="NCBI Taxonomy" id="34613"/>
    <lineage>
        <taxon>Eukaryota</taxon>
        <taxon>Metazoa</taxon>
        <taxon>Ecdysozoa</taxon>
        <taxon>Arthropoda</taxon>
        <taxon>Chelicerata</taxon>
        <taxon>Arachnida</taxon>
        <taxon>Acari</taxon>
        <taxon>Parasitiformes</taxon>
        <taxon>Ixodida</taxon>
        <taxon>Ixodoidea</taxon>
        <taxon>Ixodidae</taxon>
        <taxon>Ixodinae</taxon>
        <taxon>Ixodes</taxon>
    </lineage>
</organism>